<comment type="caution">
    <text evidence="3">The sequence shown here is derived from an EMBL/GenBank/DDBJ whole genome shotgun (WGS) entry which is preliminary data.</text>
</comment>
<dbReference type="GeneID" id="63851928"/>
<evidence type="ECO:0000256" key="2">
    <source>
        <dbReference type="SAM" id="SignalP"/>
    </source>
</evidence>
<evidence type="ECO:0000313" key="3">
    <source>
        <dbReference type="EMBL" id="KAF1847455.1"/>
    </source>
</evidence>
<dbReference type="EMBL" id="ML976615">
    <property type="protein sequence ID" value="KAF1847455.1"/>
    <property type="molecule type" value="Genomic_DNA"/>
</dbReference>
<keyword evidence="2" id="KW-0732">Signal</keyword>
<accession>A0A9P4GKV5</accession>
<organism evidence="3 4">
    <name type="scientific">Cucurbitaria berberidis CBS 394.84</name>
    <dbReference type="NCBI Taxonomy" id="1168544"/>
    <lineage>
        <taxon>Eukaryota</taxon>
        <taxon>Fungi</taxon>
        <taxon>Dikarya</taxon>
        <taxon>Ascomycota</taxon>
        <taxon>Pezizomycotina</taxon>
        <taxon>Dothideomycetes</taxon>
        <taxon>Pleosporomycetidae</taxon>
        <taxon>Pleosporales</taxon>
        <taxon>Pleosporineae</taxon>
        <taxon>Cucurbitariaceae</taxon>
        <taxon>Cucurbitaria</taxon>
    </lineage>
</organism>
<feature type="signal peptide" evidence="2">
    <location>
        <begin position="1"/>
        <end position="25"/>
    </location>
</feature>
<name>A0A9P4GKV5_9PLEO</name>
<sequence length="245" mass="27114">MKSSFATSLGLLGLATAVALPTPNADPIVRILPPNWAFNITSLRGPGCPDFAEPSTGFKTRLTYGQNTMDGSEIYYWHVAYPHLRASLAGEDHSWCETELSYSEYADAEQTKKGENYRLRLHKNGTKVLATYDLDEAVKAKWQVTYDTERGEDITDELTIAGPHTSGQYAQSDNSPVSKNPELYKLPKCGAGKIKFRTDLHIVGEKGKKGVAESEKTKSADGKEQYYGAQVGWSYDWEKCVTSDV</sequence>
<proteinExistence type="predicted"/>
<protein>
    <submittedName>
        <fullName evidence="3">Uncharacterized protein</fullName>
    </submittedName>
</protein>
<feature type="region of interest" description="Disordered" evidence="1">
    <location>
        <begin position="162"/>
        <end position="182"/>
    </location>
</feature>
<dbReference type="Proteomes" id="UP000800039">
    <property type="component" value="Unassembled WGS sequence"/>
</dbReference>
<evidence type="ECO:0000256" key="1">
    <source>
        <dbReference type="SAM" id="MobiDB-lite"/>
    </source>
</evidence>
<dbReference type="OrthoDB" id="3735213at2759"/>
<dbReference type="AlphaFoldDB" id="A0A9P4GKV5"/>
<keyword evidence="4" id="KW-1185">Reference proteome</keyword>
<feature type="compositionally biased region" description="Polar residues" evidence="1">
    <location>
        <begin position="165"/>
        <end position="178"/>
    </location>
</feature>
<reference evidence="3" key="1">
    <citation type="submission" date="2020-01" db="EMBL/GenBank/DDBJ databases">
        <authorList>
            <consortium name="DOE Joint Genome Institute"/>
            <person name="Haridas S."/>
            <person name="Albert R."/>
            <person name="Binder M."/>
            <person name="Bloem J."/>
            <person name="Labutti K."/>
            <person name="Salamov A."/>
            <person name="Andreopoulos B."/>
            <person name="Baker S.E."/>
            <person name="Barry K."/>
            <person name="Bills G."/>
            <person name="Bluhm B.H."/>
            <person name="Cannon C."/>
            <person name="Castanera R."/>
            <person name="Culley D.E."/>
            <person name="Daum C."/>
            <person name="Ezra D."/>
            <person name="Gonzalez J.B."/>
            <person name="Henrissat B."/>
            <person name="Kuo A."/>
            <person name="Liang C."/>
            <person name="Lipzen A."/>
            <person name="Lutzoni F."/>
            <person name="Magnuson J."/>
            <person name="Mondo S."/>
            <person name="Nolan M."/>
            <person name="Ohm R."/>
            <person name="Pangilinan J."/>
            <person name="Park H.-J."/>
            <person name="Ramirez L."/>
            <person name="Alfaro M."/>
            <person name="Sun H."/>
            <person name="Tritt A."/>
            <person name="Yoshinaga Y."/>
            <person name="Zwiers L.-H."/>
            <person name="Turgeon B.G."/>
            <person name="Goodwin S.B."/>
            <person name="Spatafora J.W."/>
            <person name="Crous P.W."/>
            <person name="Grigoriev I.V."/>
        </authorList>
    </citation>
    <scope>NUCLEOTIDE SEQUENCE</scope>
    <source>
        <strain evidence="3">CBS 394.84</strain>
    </source>
</reference>
<evidence type="ECO:0000313" key="4">
    <source>
        <dbReference type="Proteomes" id="UP000800039"/>
    </source>
</evidence>
<gene>
    <name evidence="3" type="ORF">K460DRAFT_374514</name>
</gene>
<feature type="chain" id="PRO_5040430500" evidence="2">
    <location>
        <begin position="26"/>
        <end position="245"/>
    </location>
</feature>
<dbReference type="RefSeq" id="XP_040790018.1">
    <property type="nucleotide sequence ID" value="XM_040934677.1"/>
</dbReference>